<evidence type="ECO:0000259" key="9">
    <source>
        <dbReference type="PROSITE" id="PS50893"/>
    </source>
</evidence>
<name>A0ABX3HEZ1_PAEBO</name>
<dbReference type="InterPro" id="IPR017871">
    <property type="entry name" value="ABC_transporter-like_CS"/>
</dbReference>
<organism evidence="10 11">
    <name type="scientific">Paenibacillus borealis</name>
    <dbReference type="NCBI Taxonomy" id="160799"/>
    <lineage>
        <taxon>Bacteria</taxon>
        <taxon>Bacillati</taxon>
        <taxon>Bacillota</taxon>
        <taxon>Bacilli</taxon>
        <taxon>Bacillales</taxon>
        <taxon>Paenibacillaceae</taxon>
        <taxon>Paenibacillus</taxon>
    </lineage>
</organism>
<dbReference type="PROSITE" id="PS00211">
    <property type="entry name" value="ABC_TRANSPORTER_1"/>
    <property type="match status" value="2"/>
</dbReference>
<proteinExistence type="inferred from homology"/>
<keyword evidence="5" id="KW-0547">Nucleotide-binding</keyword>
<comment type="subcellular location">
    <subcellularLocation>
        <location evidence="1">Cell membrane</location>
        <topology evidence="1">Peripheral membrane protein</topology>
    </subcellularLocation>
</comment>
<keyword evidence="11" id="KW-1185">Reference proteome</keyword>
<dbReference type="PANTHER" id="PTHR43553:SF27">
    <property type="entry name" value="ENERGY-COUPLING FACTOR TRANSPORTER ATP-BINDING PROTEIN ECFA2"/>
    <property type="match status" value="1"/>
</dbReference>
<evidence type="ECO:0000256" key="3">
    <source>
        <dbReference type="ARBA" id="ARBA00022448"/>
    </source>
</evidence>
<evidence type="ECO:0000256" key="8">
    <source>
        <dbReference type="ARBA" id="ARBA00023136"/>
    </source>
</evidence>
<evidence type="ECO:0000256" key="2">
    <source>
        <dbReference type="ARBA" id="ARBA00005417"/>
    </source>
</evidence>
<dbReference type="Pfam" id="PF00005">
    <property type="entry name" value="ABC_tran"/>
    <property type="match status" value="2"/>
</dbReference>
<keyword evidence="4" id="KW-1003">Cell membrane</keyword>
<keyword evidence="7" id="KW-1278">Translocase</keyword>
<evidence type="ECO:0000313" key="11">
    <source>
        <dbReference type="Proteomes" id="UP000187412"/>
    </source>
</evidence>
<dbReference type="InterPro" id="IPR015856">
    <property type="entry name" value="ABC_transpr_CbiO/EcfA_su"/>
</dbReference>
<keyword evidence="3" id="KW-0813">Transport</keyword>
<dbReference type="Gene3D" id="3.40.50.300">
    <property type="entry name" value="P-loop containing nucleotide triphosphate hydrolases"/>
    <property type="match status" value="2"/>
</dbReference>
<dbReference type="PROSITE" id="PS50893">
    <property type="entry name" value="ABC_TRANSPORTER_2"/>
    <property type="match status" value="2"/>
</dbReference>
<evidence type="ECO:0000256" key="4">
    <source>
        <dbReference type="ARBA" id="ARBA00022475"/>
    </source>
</evidence>
<dbReference type="CDD" id="cd03225">
    <property type="entry name" value="ABC_cobalt_CbiO_domain1"/>
    <property type="match status" value="1"/>
</dbReference>
<accession>A0ABX3HEZ1</accession>
<reference evidence="10 11" key="1">
    <citation type="submission" date="2016-10" db="EMBL/GenBank/DDBJ databases">
        <title>Paenibacillus species isolates.</title>
        <authorList>
            <person name="Beno S.M."/>
        </authorList>
    </citation>
    <scope>NUCLEOTIDE SEQUENCE [LARGE SCALE GENOMIC DNA]</scope>
    <source>
        <strain evidence="10 11">FSL H7-0744</strain>
    </source>
</reference>
<dbReference type="InterPro" id="IPR027417">
    <property type="entry name" value="P-loop_NTPase"/>
</dbReference>
<feature type="domain" description="ABC transporter" evidence="9">
    <location>
        <begin position="327"/>
        <end position="550"/>
    </location>
</feature>
<comment type="caution">
    <text evidence="10">The sequence shown here is derived from an EMBL/GenBank/DDBJ whole genome shotgun (WGS) entry which is preliminary data.</text>
</comment>
<evidence type="ECO:0000256" key="6">
    <source>
        <dbReference type="ARBA" id="ARBA00022840"/>
    </source>
</evidence>
<dbReference type="EMBL" id="MPTB01000010">
    <property type="protein sequence ID" value="OMD49074.1"/>
    <property type="molecule type" value="Genomic_DNA"/>
</dbReference>
<dbReference type="PANTHER" id="PTHR43553">
    <property type="entry name" value="HEAVY METAL TRANSPORTER"/>
    <property type="match status" value="1"/>
</dbReference>
<keyword evidence="8" id="KW-0472">Membrane</keyword>
<evidence type="ECO:0000256" key="1">
    <source>
        <dbReference type="ARBA" id="ARBA00004202"/>
    </source>
</evidence>
<evidence type="ECO:0000256" key="5">
    <source>
        <dbReference type="ARBA" id="ARBA00022741"/>
    </source>
</evidence>
<dbReference type="Proteomes" id="UP000187412">
    <property type="component" value="Unassembled WGS sequence"/>
</dbReference>
<dbReference type="InterPro" id="IPR003593">
    <property type="entry name" value="AAA+_ATPase"/>
</dbReference>
<gene>
    <name evidence="10" type="ORF">BSK56_09585</name>
</gene>
<sequence>MAIIAAEGFSFRYPDAERDTLHELSFTIEEGEFVVLLGPSGCGKTTLLRHLKRELAPVGLHSGSISYQGRPLAELPAETAAGDIGIVFQNPDAQIVMDTVWHELAFAMENMGYPPSVMRSRLAEIAGLFGLEPLLYKSVHELSGGQKQLLNLASVLLLQPKLLLLDEPTSQLDPVAAREFIQTLQRLNEELSMTVIISEHRLEEVLPLADRVLMLEDGVLQAQDTPRGFVRGAGQGPNASHQAYLPTASRLFLALSPEASSVPLESIPLTVREGKRWLHSHAAATPADGSHPAAGVHPAVNAGCATASQDGAASRFTGKANAAAPLLSCREVTFRYEKDGPEVLRKLTLSLHRGELLAIMGGNGAGKSTLLHVLGGLAKPQRGKVESAKGLKSGLLAQNPLLYFSYDTVAEELRHMARYAGMSPEEEKREIEALLDVFQLHQVLDSHPHDISGGQQQKLALAMVMLLKPGVLLLDEPTKGLDPGAKERLAALLRQLLEQGISIIIVTHDVEFAAKYATRCAMLFDGSITAEGAPAEFFSSNYFYTTVVNRMVRDLLPQALTLEDVMRTWQDSGFRC</sequence>
<evidence type="ECO:0000313" key="10">
    <source>
        <dbReference type="EMBL" id="OMD49074.1"/>
    </source>
</evidence>
<dbReference type="InterPro" id="IPR003439">
    <property type="entry name" value="ABC_transporter-like_ATP-bd"/>
</dbReference>
<dbReference type="RefSeq" id="WP_076110320.1">
    <property type="nucleotide sequence ID" value="NZ_MPTB01000010.1"/>
</dbReference>
<dbReference type="SUPFAM" id="SSF52540">
    <property type="entry name" value="P-loop containing nucleoside triphosphate hydrolases"/>
    <property type="match status" value="2"/>
</dbReference>
<dbReference type="InterPro" id="IPR050095">
    <property type="entry name" value="ECF_ABC_transporter_ATP-bd"/>
</dbReference>
<keyword evidence="6" id="KW-0067">ATP-binding</keyword>
<protein>
    <recommendedName>
        <fullName evidence="9">ABC transporter domain-containing protein</fullName>
    </recommendedName>
</protein>
<feature type="domain" description="ABC transporter" evidence="9">
    <location>
        <begin position="4"/>
        <end position="242"/>
    </location>
</feature>
<dbReference type="SMART" id="SM00382">
    <property type="entry name" value="AAA"/>
    <property type="match status" value="2"/>
</dbReference>
<evidence type="ECO:0000256" key="7">
    <source>
        <dbReference type="ARBA" id="ARBA00022967"/>
    </source>
</evidence>
<comment type="similarity">
    <text evidence="2">Belongs to the ABC transporter superfamily.</text>
</comment>